<keyword evidence="1 3" id="KW-0547">Nucleotide-binding</keyword>
<keyword evidence="3" id="KW-0699">rRNA-binding</keyword>
<dbReference type="GO" id="GO:0003924">
    <property type="term" value="F:GTPase activity"/>
    <property type="evidence" value="ECO:0007669"/>
    <property type="project" value="UniProtKB-UniRule"/>
</dbReference>
<keyword evidence="2 3" id="KW-0342">GTP-binding</keyword>
<keyword evidence="3" id="KW-0378">Hydrolase</keyword>
<evidence type="ECO:0000256" key="3">
    <source>
        <dbReference type="HAMAP-Rule" id="MF_01820"/>
    </source>
</evidence>
<comment type="function">
    <text evidence="3">One of several proteins that assist in the late maturation steps of the functional core of the 30S ribosomal subunit. Helps release RbfA from mature subunits. May play a role in the assembly of ribosomal proteins into the subunit. Circularly permuted GTPase that catalyzes slow GTP hydrolysis, GTPase activity is stimulated by the 30S ribosomal subunit.</text>
</comment>
<dbReference type="CDD" id="cd01854">
    <property type="entry name" value="YjeQ_EngC"/>
    <property type="match status" value="1"/>
</dbReference>
<dbReference type="Pfam" id="PF03193">
    <property type="entry name" value="RsgA_GTPase"/>
    <property type="match status" value="1"/>
</dbReference>
<sequence>MSREKNDHEFSGLVTEARGGMYAVEERTGRVWLCRTFRGTKTCNGDTTLVAVGDHVTVRSTGDEAEAEGVIVYVDERRSCLVRKRDRKRNRSGEEVQVIASNIDQLAVITSAMEPPLNRRLVDRYLVFAEYSDIPVLIVVNKTDLANHEVLATELAPYRDLSYRIVTVSASTGAGMDILRHQLVNRVSAFSGHSGVGKSTLINALIGEERQMTGALSTAKNRGVHTTSNAVMLPLPDGGHVIDTPGIREFNLSGISRENLRFWFPEFLGPMQECAYSSCTHTVEPGCAVMKAAEEGRIDLQRYESYLAIFDSLDEI</sequence>
<dbReference type="SUPFAM" id="SSF52540">
    <property type="entry name" value="P-loop containing nucleoside triphosphate hydrolases"/>
    <property type="match status" value="1"/>
</dbReference>
<dbReference type="EMBL" id="DSBW01000120">
    <property type="protein sequence ID" value="HED31076.1"/>
    <property type="molecule type" value="Genomic_DNA"/>
</dbReference>
<keyword evidence="3" id="KW-0963">Cytoplasm</keyword>
<keyword evidence="3" id="KW-0690">Ribosome biogenesis</keyword>
<feature type="binding site" evidence="3">
    <location>
        <position position="287"/>
    </location>
    <ligand>
        <name>Zn(2+)</name>
        <dbReference type="ChEBI" id="CHEBI:29105"/>
    </ligand>
</feature>
<feature type="binding site" evidence="3">
    <location>
        <position position="281"/>
    </location>
    <ligand>
        <name>Zn(2+)</name>
        <dbReference type="ChEBI" id="CHEBI:29105"/>
    </ligand>
</feature>
<keyword evidence="3" id="KW-0479">Metal-binding</keyword>
<evidence type="ECO:0000313" key="6">
    <source>
        <dbReference type="EMBL" id="HED31076.1"/>
    </source>
</evidence>
<gene>
    <name evidence="3 6" type="primary">rsgA</name>
    <name evidence="6" type="ORF">ENN50_05205</name>
</gene>
<dbReference type="HAMAP" id="MF_01820">
    <property type="entry name" value="GTPase_RsgA"/>
    <property type="match status" value="1"/>
</dbReference>
<dbReference type="PROSITE" id="PS51721">
    <property type="entry name" value="G_CP"/>
    <property type="match status" value="1"/>
</dbReference>
<dbReference type="PANTHER" id="PTHR32120:SF11">
    <property type="entry name" value="SMALL RIBOSOMAL SUBUNIT BIOGENESIS GTPASE RSGA 1, MITOCHONDRIAL-RELATED"/>
    <property type="match status" value="1"/>
</dbReference>
<comment type="similarity">
    <text evidence="3">Belongs to the TRAFAC class YlqF/YawG GTPase family. RsgA subfamily.</text>
</comment>
<dbReference type="GO" id="GO:0046872">
    <property type="term" value="F:metal ion binding"/>
    <property type="evidence" value="ECO:0007669"/>
    <property type="project" value="UniProtKB-KW"/>
</dbReference>
<evidence type="ECO:0000259" key="4">
    <source>
        <dbReference type="PROSITE" id="PS50936"/>
    </source>
</evidence>
<reference evidence="6" key="1">
    <citation type="journal article" date="2020" name="mSystems">
        <title>Genome- and Community-Level Interaction Insights into Carbon Utilization and Element Cycling Functions of Hydrothermarchaeota in Hydrothermal Sediment.</title>
        <authorList>
            <person name="Zhou Z."/>
            <person name="Liu Y."/>
            <person name="Xu W."/>
            <person name="Pan J."/>
            <person name="Luo Z.H."/>
            <person name="Li M."/>
        </authorList>
    </citation>
    <scope>NUCLEOTIDE SEQUENCE [LARGE SCALE GENOMIC DNA]</scope>
    <source>
        <strain evidence="6">SpSt-1181</strain>
    </source>
</reference>
<comment type="cofactor">
    <cofactor evidence="3">
        <name>Zn(2+)</name>
        <dbReference type="ChEBI" id="CHEBI:29105"/>
    </cofactor>
    <text evidence="3">Binds 1 zinc ion per subunit.</text>
</comment>
<comment type="subunit">
    <text evidence="3">Monomer. Associates with 30S ribosomal subunit, binds 16S rRNA.</text>
</comment>
<dbReference type="NCBIfam" id="TIGR00157">
    <property type="entry name" value="ribosome small subunit-dependent GTPase A"/>
    <property type="match status" value="1"/>
</dbReference>
<dbReference type="Gene3D" id="3.40.50.300">
    <property type="entry name" value="P-loop containing nucleotide triphosphate hydrolases"/>
    <property type="match status" value="1"/>
</dbReference>
<dbReference type="Proteomes" id="UP000886335">
    <property type="component" value="Unassembled WGS sequence"/>
</dbReference>
<dbReference type="InterPro" id="IPR004881">
    <property type="entry name" value="Ribosome_biogen_GTPase_RsgA"/>
</dbReference>
<feature type="binding site" evidence="3">
    <location>
        <begin position="192"/>
        <end position="200"/>
    </location>
    <ligand>
        <name>GTP</name>
        <dbReference type="ChEBI" id="CHEBI:37565"/>
    </ligand>
</feature>
<dbReference type="GO" id="GO:0042274">
    <property type="term" value="P:ribosomal small subunit biogenesis"/>
    <property type="evidence" value="ECO:0007669"/>
    <property type="project" value="UniProtKB-UniRule"/>
</dbReference>
<accession>A0A831WUR1</accession>
<dbReference type="GO" id="GO:0019843">
    <property type="term" value="F:rRNA binding"/>
    <property type="evidence" value="ECO:0007669"/>
    <property type="project" value="UniProtKB-KW"/>
</dbReference>
<dbReference type="EC" id="3.6.1.-" evidence="3"/>
<feature type="binding site" evidence="3">
    <location>
        <position position="274"/>
    </location>
    <ligand>
        <name>Zn(2+)</name>
        <dbReference type="ChEBI" id="CHEBI:29105"/>
    </ligand>
</feature>
<dbReference type="Gene3D" id="2.40.50.140">
    <property type="entry name" value="Nucleic acid-binding proteins"/>
    <property type="match status" value="1"/>
</dbReference>
<feature type="binding site" evidence="3">
    <location>
        <position position="279"/>
    </location>
    <ligand>
        <name>Zn(2+)</name>
        <dbReference type="ChEBI" id="CHEBI:29105"/>
    </ligand>
</feature>
<dbReference type="GO" id="GO:0005737">
    <property type="term" value="C:cytoplasm"/>
    <property type="evidence" value="ECO:0007669"/>
    <property type="project" value="UniProtKB-SubCell"/>
</dbReference>
<evidence type="ECO:0000259" key="5">
    <source>
        <dbReference type="PROSITE" id="PS51721"/>
    </source>
</evidence>
<keyword evidence="3" id="KW-0694">RNA-binding</keyword>
<name>A0A831WUR1_PROAE</name>
<dbReference type="Gene3D" id="1.10.40.50">
    <property type="entry name" value="Probable gtpase engc, domain 3"/>
    <property type="match status" value="1"/>
</dbReference>
<dbReference type="PROSITE" id="PS50936">
    <property type="entry name" value="ENGC_GTPASE"/>
    <property type="match status" value="1"/>
</dbReference>
<dbReference type="InterPro" id="IPR012340">
    <property type="entry name" value="NA-bd_OB-fold"/>
</dbReference>
<dbReference type="PANTHER" id="PTHR32120">
    <property type="entry name" value="SMALL RIBOSOMAL SUBUNIT BIOGENESIS GTPASE RSGA"/>
    <property type="match status" value="1"/>
</dbReference>
<comment type="subcellular location">
    <subcellularLocation>
        <location evidence="3">Cytoplasm</location>
    </subcellularLocation>
</comment>
<protein>
    <recommendedName>
        <fullName evidence="3">Small ribosomal subunit biogenesis GTPase RsgA</fullName>
        <ecNumber evidence="3">3.6.1.-</ecNumber>
    </recommendedName>
</protein>
<keyword evidence="3" id="KW-0862">Zinc</keyword>
<organism evidence="6">
    <name type="scientific">Prosthecochloris aestuarii</name>
    <dbReference type="NCBI Taxonomy" id="1102"/>
    <lineage>
        <taxon>Bacteria</taxon>
        <taxon>Pseudomonadati</taxon>
        <taxon>Chlorobiota</taxon>
        <taxon>Chlorobiia</taxon>
        <taxon>Chlorobiales</taxon>
        <taxon>Chlorobiaceae</taxon>
        <taxon>Prosthecochloris</taxon>
    </lineage>
</organism>
<dbReference type="InterPro" id="IPR010914">
    <property type="entry name" value="RsgA_GTPase_dom"/>
</dbReference>
<evidence type="ECO:0000256" key="2">
    <source>
        <dbReference type="ARBA" id="ARBA00023134"/>
    </source>
</evidence>
<comment type="caution">
    <text evidence="6">The sequence shown here is derived from an EMBL/GenBank/DDBJ whole genome shotgun (WGS) entry which is preliminary data.</text>
</comment>
<dbReference type="InterPro" id="IPR030378">
    <property type="entry name" value="G_CP_dom"/>
</dbReference>
<feature type="domain" description="EngC GTPase" evidence="4">
    <location>
        <begin position="101"/>
        <end position="248"/>
    </location>
</feature>
<feature type="domain" description="CP-type G" evidence="5">
    <location>
        <begin position="92"/>
        <end position="250"/>
    </location>
</feature>
<evidence type="ECO:0000256" key="1">
    <source>
        <dbReference type="ARBA" id="ARBA00022741"/>
    </source>
</evidence>
<feature type="binding site" evidence="3">
    <location>
        <begin position="141"/>
        <end position="144"/>
    </location>
    <ligand>
        <name>GTP</name>
        <dbReference type="ChEBI" id="CHEBI:37565"/>
    </ligand>
</feature>
<dbReference type="InterPro" id="IPR027417">
    <property type="entry name" value="P-loop_NTPase"/>
</dbReference>
<dbReference type="GO" id="GO:0005525">
    <property type="term" value="F:GTP binding"/>
    <property type="evidence" value="ECO:0007669"/>
    <property type="project" value="UniProtKB-UniRule"/>
</dbReference>
<dbReference type="AlphaFoldDB" id="A0A831WUR1"/>
<proteinExistence type="inferred from homology"/>